<dbReference type="eggNOG" id="COG3530">
    <property type="taxonomic scope" value="Bacteria"/>
</dbReference>
<evidence type="ECO:0000313" key="1">
    <source>
        <dbReference type="EMBL" id="BAJ01338.1"/>
    </source>
</evidence>
<organism evidence="1 2">
    <name type="scientific">Shewanella violacea (strain JCM 10179 / CIP 106290 / LMG 19151 / DSS12)</name>
    <dbReference type="NCBI Taxonomy" id="637905"/>
    <lineage>
        <taxon>Bacteria</taxon>
        <taxon>Pseudomonadati</taxon>
        <taxon>Pseudomonadota</taxon>
        <taxon>Gammaproteobacteria</taxon>
        <taxon>Alteromonadales</taxon>
        <taxon>Shewanellaceae</taxon>
        <taxon>Shewanella</taxon>
    </lineage>
</organism>
<dbReference type="STRING" id="637905.SVI_1367"/>
<dbReference type="EMBL" id="AP011177">
    <property type="protein sequence ID" value="BAJ01338.1"/>
    <property type="molecule type" value="Genomic_DNA"/>
</dbReference>
<gene>
    <name evidence="1" type="ordered locus">SVI_1367</name>
</gene>
<dbReference type="InterPro" id="IPR024530">
    <property type="entry name" value="QSregVF_b"/>
</dbReference>
<evidence type="ECO:0000313" key="2">
    <source>
        <dbReference type="Proteomes" id="UP000002350"/>
    </source>
</evidence>
<protein>
    <recommendedName>
        <fullName evidence="3">Cytoplasmic protein</fullName>
    </recommendedName>
</protein>
<dbReference type="AlphaFoldDB" id="D4ZI39"/>
<proteinExistence type="predicted"/>
<sequence>MNEQMLLDAINQKMPFGKYTGRKLLELPEPYLVWFHSKGFPQGKLGEQLALMYEIKLNGLEEMLEPLLDTARR</sequence>
<dbReference type="RefSeq" id="WP_013050648.1">
    <property type="nucleotide sequence ID" value="NC_014012.1"/>
</dbReference>
<accession>D4ZI39</accession>
<dbReference type="Proteomes" id="UP000002350">
    <property type="component" value="Chromosome"/>
</dbReference>
<dbReference type="HOGENOM" id="CLU_176025_0_0_6"/>
<dbReference type="OrthoDB" id="9807855at2"/>
<evidence type="ECO:0008006" key="3">
    <source>
        <dbReference type="Google" id="ProtNLM"/>
    </source>
</evidence>
<keyword evidence="2" id="KW-1185">Reference proteome</keyword>
<name>D4ZI39_SHEVD</name>
<dbReference type="Pfam" id="PF12843">
    <property type="entry name" value="QSregVF_b"/>
    <property type="match status" value="1"/>
</dbReference>
<reference evidence="2" key="1">
    <citation type="journal article" date="2010" name="Mol. Biosyst.">
        <title>Complete genome sequence and comparative analysis of Shewanella violacea, a psychrophilic and piezophilic bacterium from deep sea floor sediments.</title>
        <authorList>
            <person name="Aono E."/>
            <person name="Baba T."/>
            <person name="Ara T."/>
            <person name="Nishi T."/>
            <person name="Nakamichi T."/>
            <person name="Inamoto E."/>
            <person name="Toyonaga H."/>
            <person name="Hasegawa M."/>
            <person name="Takai Y."/>
            <person name="Okumura Y."/>
            <person name="Baba M."/>
            <person name="Tomita M."/>
            <person name="Kato C."/>
            <person name="Oshima T."/>
            <person name="Nakasone K."/>
            <person name="Mori H."/>
        </authorList>
    </citation>
    <scope>NUCLEOTIDE SEQUENCE [LARGE SCALE GENOMIC DNA]</scope>
    <source>
        <strain evidence="2">JCM 10179 / CIP 106290 / LMG 19151 / DSS12</strain>
    </source>
</reference>
<dbReference type="KEGG" id="svo:SVI_1367"/>